<dbReference type="EMBL" id="JARAKH010006400">
    <property type="protein sequence ID" value="KAK8371870.1"/>
    <property type="molecule type" value="Genomic_DNA"/>
</dbReference>
<organism evidence="1 3">
    <name type="scientific">Scylla paramamosain</name>
    <name type="common">Mud crab</name>
    <dbReference type="NCBI Taxonomy" id="85552"/>
    <lineage>
        <taxon>Eukaryota</taxon>
        <taxon>Metazoa</taxon>
        <taxon>Ecdysozoa</taxon>
        <taxon>Arthropoda</taxon>
        <taxon>Crustacea</taxon>
        <taxon>Multicrustacea</taxon>
        <taxon>Malacostraca</taxon>
        <taxon>Eumalacostraca</taxon>
        <taxon>Eucarida</taxon>
        <taxon>Decapoda</taxon>
        <taxon>Pleocyemata</taxon>
        <taxon>Brachyura</taxon>
        <taxon>Eubrachyura</taxon>
        <taxon>Portunoidea</taxon>
        <taxon>Portunidae</taxon>
        <taxon>Portuninae</taxon>
        <taxon>Scylla</taxon>
    </lineage>
</organism>
<evidence type="ECO:0000313" key="1">
    <source>
        <dbReference type="EMBL" id="KAK8371861.1"/>
    </source>
</evidence>
<proteinExistence type="predicted"/>
<reference evidence="1 3" key="1">
    <citation type="submission" date="2023-03" db="EMBL/GenBank/DDBJ databases">
        <title>High-quality genome of Scylla paramamosain provides insights in environmental adaptation.</title>
        <authorList>
            <person name="Zhang L."/>
        </authorList>
    </citation>
    <scope>NUCLEOTIDE SEQUENCE [LARGE SCALE GENOMIC DNA]</scope>
    <source>
        <strain evidence="1">LZ_2023a</strain>
        <tissue evidence="1">Muscle</tissue>
    </source>
</reference>
<dbReference type="AlphaFoldDB" id="A0AAW0SAF9"/>
<evidence type="ECO:0000313" key="2">
    <source>
        <dbReference type="EMBL" id="KAK8371870.1"/>
    </source>
</evidence>
<dbReference type="EMBL" id="JARAKH010006400">
    <property type="protein sequence ID" value="KAK8371861.1"/>
    <property type="molecule type" value="Genomic_DNA"/>
</dbReference>
<sequence length="182" mass="20322">MLCRLRVTSREEFLHQGHHGVQLLSALLVFRARRLFGLYVRTGSPARAPQGVDMNEISFSRGYVRLTLQPLLPRGEKRPRGWCREERCMVHGRSGSRNLGGESARGYSAGAEIVRPADTRRHTALITCHHYAFVQLFFSIATQRNARCSVVCPGGGANVEECTYATTAATLQYSWVNPTSRS</sequence>
<evidence type="ECO:0000313" key="3">
    <source>
        <dbReference type="Proteomes" id="UP001487740"/>
    </source>
</evidence>
<keyword evidence="3" id="KW-1185">Reference proteome</keyword>
<comment type="caution">
    <text evidence="1">The sequence shown here is derived from an EMBL/GenBank/DDBJ whole genome shotgun (WGS) entry which is preliminary data.</text>
</comment>
<protein>
    <submittedName>
        <fullName evidence="1">Uncharacterized protein</fullName>
    </submittedName>
</protein>
<gene>
    <name evidence="1" type="ORF">O3P69_011848</name>
    <name evidence="2" type="ORF">O3P69_011857</name>
</gene>
<name>A0AAW0SAF9_SCYPA</name>
<accession>A0AAW0SAF9</accession>
<dbReference type="Proteomes" id="UP001487740">
    <property type="component" value="Unassembled WGS sequence"/>
</dbReference>